<dbReference type="GO" id="GO:0030036">
    <property type="term" value="P:actin cytoskeleton organization"/>
    <property type="evidence" value="ECO:0007669"/>
    <property type="project" value="TreeGrafter"/>
</dbReference>
<dbReference type="AlphaFoldDB" id="A0A183K5X2"/>
<sequence>MSTEHLNEDLVVPNGLYQKPIVSTNPCSDADCLCSLEIDQRQDHEITECNKCIKYQAYHHDNLRTSSGYTQSNISSDSHPLVISNPSAVAETYDLSDHSRDSSCPEDHFDRMVPSRIELPNICYELGEDGHTKAIEEIESYYGGRLKTQRAARIIQNAYRDYRLRAEYARLKLEKGIGRIRERNSSKIIQNKANSDHILNKGDCAISEPTDDVDDLLIEGAYVDWSPEAGVSQTELPNSINNETHLIDCIYPKTHPHISQSCTIPHTDSLPTISDSPSVPSYLSPANAKSSINNQNLRMCNPQLMHFSVPNSSLNYNNDLIQIPSGYFCSPSTKQLTVFNSPHPQWVSSFPNHFDLCSKTQVTTTCEHCSRTRQPNLTQHFGVECIPKFGDISPGVSGSSVHRVHYKECCLPSSIPNRSSFRNNCCPYCVTVPNLKVTSTANKPPALVCMPASRAIIPPQLCNNSGCPGIPFPMGKVYKTPTVISSCVPLNNELLQLHTTQLINNVPHVPLHHLGSLNINKNDSSQRQHPTHVSCGGNCYHIPNSCQLHMHPSYLPHNLPSQTLHPSIVTPFSHRNPCINRLPNSHEKRRKRTYRIGLNIFNKQFIRELKFRNKEVDEALRILLGCFRTPGESQKIVHLLNEFQSAYVEQNASLVKSQFRNSDTVMILAYAIVMLHTDMYSPNVRPQSKMTKEEFVRNLRGVDSGEDLDRDFLLGIYDRIKSQEMSVQSDHTDQVRKIQKHLTGPQKPLNLSVPQRRLVCYCRLYEVPDKNKRERSGAHQRELFLFNDLLLITKSVQKRRRDASVAYQVRMTIQLFGVKLVPFETVHHPNGLELLAPLEQIQNVDCHREVGMNHIVETPNGRARILITLNTKTSSDRARLLEDLQECILEVTEMERLKREEISKQKYNQVHHHCLSHKSGIDKSGNHPKSLDNSGVSFNINNSHTYSDHDNTLSSHICAPIACLMNATETRVTEQTNHMPEFCQHYKLPDGQRLSGDSGLMADLDAVSS</sequence>
<gene>
    <name evidence="7" type="ORF">SCUD_LOCUS10397</name>
</gene>
<evidence type="ECO:0000256" key="4">
    <source>
        <dbReference type="ARBA" id="ARBA00022553"/>
    </source>
</evidence>
<dbReference type="STRING" id="6186.A0A183K5X2"/>
<protein>
    <submittedName>
        <fullName evidence="9">SEC7 domain-containing protein</fullName>
    </submittedName>
</protein>
<dbReference type="GO" id="GO:0032012">
    <property type="term" value="P:regulation of ARF protein signal transduction"/>
    <property type="evidence" value="ECO:0007669"/>
    <property type="project" value="InterPro"/>
</dbReference>
<dbReference type="PANTHER" id="PTHR10663:SF342">
    <property type="entry name" value="FI21420P1"/>
    <property type="match status" value="1"/>
</dbReference>
<dbReference type="EMBL" id="UZAK01033758">
    <property type="protein sequence ID" value="VDP39676.1"/>
    <property type="molecule type" value="Genomic_DNA"/>
</dbReference>
<keyword evidence="8" id="KW-1185">Reference proteome</keyword>
<dbReference type="PROSITE" id="PS50096">
    <property type="entry name" value="IQ"/>
    <property type="match status" value="1"/>
</dbReference>
<dbReference type="PROSITE" id="PS50190">
    <property type="entry name" value="SEC7"/>
    <property type="match status" value="1"/>
</dbReference>
<dbReference type="SUPFAM" id="SSF48425">
    <property type="entry name" value="Sec7 domain"/>
    <property type="match status" value="1"/>
</dbReference>
<dbReference type="GO" id="GO:0005737">
    <property type="term" value="C:cytoplasm"/>
    <property type="evidence" value="ECO:0007669"/>
    <property type="project" value="UniProtKB-SubCell"/>
</dbReference>
<comment type="subcellular location">
    <subcellularLocation>
        <location evidence="1">Cytoplasm</location>
    </subcellularLocation>
</comment>
<dbReference type="InterPro" id="IPR035999">
    <property type="entry name" value="Sec7_dom_sf"/>
</dbReference>
<reference evidence="9" key="1">
    <citation type="submission" date="2016-06" db="UniProtKB">
        <authorList>
            <consortium name="WormBaseParasite"/>
        </authorList>
    </citation>
    <scope>IDENTIFICATION</scope>
</reference>
<accession>A0A183K5X2</accession>
<dbReference type="SUPFAM" id="SSF50729">
    <property type="entry name" value="PH domain-like"/>
    <property type="match status" value="1"/>
</dbReference>
<dbReference type="SMART" id="SM00222">
    <property type="entry name" value="Sec7"/>
    <property type="match status" value="1"/>
</dbReference>
<name>A0A183K5X2_9TREM</name>
<dbReference type="InterPro" id="IPR011993">
    <property type="entry name" value="PH-like_dom_sf"/>
</dbReference>
<evidence type="ECO:0000313" key="8">
    <source>
        <dbReference type="Proteomes" id="UP000279833"/>
    </source>
</evidence>
<organism evidence="9">
    <name type="scientific">Schistosoma curassoni</name>
    <dbReference type="NCBI Taxonomy" id="6186"/>
    <lineage>
        <taxon>Eukaryota</taxon>
        <taxon>Metazoa</taxon>
        <taxon>Spiralia</taxon>
        <taxon>Lophotrochozoa</taxon>
        <taxon>Platyhelminthes</taxon>
        <taxon>Trematoda</taxon>
        <taxon>Digenea</taxon>
        <taxon>Strigeidida</taxon>
        <taxon>Schistosomatoidea</taxon>
        <taxon>Schistosomatidae</taxon>
        <taxon>Schistosoma</taxon>
    </lineage>
</organism>
<comment type="similarity">
    <text evidence="2">Belongs to the BRAG family.</text>
</comment>
<keyword evidence="5" id="KW-0175">Coiled coil</keyword>
<keyword evidence="4" id="KW-0597">Phosphoprotein</keyword>
<keyword evidence="3" id="KW-0963">Cytoplasm</keyword>
<evidence type="ECO:0000313" key="7">
    <source>
        <dbReference type="EMBL" id="VDP39676.1"/>
    </source>
</evidence>
<evidence type="ECO:0000256" key="1">
    <source>
        <dbReference type="ARBA" id="ARBA00004496"/>
    </source>
</evidence>
<dbReference type="WBParaSite" id="SCUD_0001039701-mRNA-1">
    <property type="protein sequence ID" value="SCUD_0001039701-mRNA-1"/>
    <property type="gene ID" value="SCUD_0001039701"/>
</dbReference>
<dbReference type="InterPro" id="IPR033742">
    <property type="entry name" value="IQSEC_PH"/>
</dbReference>
<evidence type="ECO:0000256" key="2">
    <source>
        <dbReference type="ARBA" id="ARBA00006248"/>
    </source>
</evidence>
<dbReference type="Pfam" id="PF01369">
    <property type="entry name" value="Sec7"/>
    <property type="match status" value="1"/>
</dbReference>
<proteinExistence type="inferred from homology"/>
<dbReference type="Gene3D" id="2.30.29.30">
    <property type="entry name" value="Pleckstrin-homology domain (PH domain)/Phosphotyrosine-binding domain (PTB)"/>
    <property type="match status" value="1"/>
</dbReference>
<evidence type="ECO:0000256" key="5">
    <source>
        <dbReference type="ARBA" id="ARBA00023054"/>
    </source>
</evidence>
<dbReference type="GO" id="GO:0005085">
    <property type="term" value="F:guanyl-nucleotide exchange factor activity"/>
    <property type="evidence" value="ECO:0007669"/>
    <property type="project" value="InterPro"/>
</dbReference>
<evidence type="ECO:0000256" key="3">
    <source>
        <dbReference type="ARBA" id="ARBA00022490"/>
    </source>
</evidence>
<dbReference type="PANTHER" id="PTHR10663">
    <property type="entry name" value="GUANYL-NUCLEOTIDE EXCHANGE FACTOR"/>
    <property type="match status" value="1"/>
</dbReference>
<dbReference type="Gene3D" id="1.10.1000.11">
    <property type="entry name" value="Arf Nucleotide-binding Site Opener,domain 2"/>
    <property type="match status" value="1"/>
</dbReference>
<dbReference type="InterPro" id="IPR023394">
    <property type="entry name" value="Sec7_C_sf"/>
</dbReference>
<evidence type="ECO:0000313" key="9">
    <source>
        <dbReference type="WBParaSite" id="SCUD_0001039701-mRNA-1"/>
    </source>
</evidence>
<dbReference type="Pfam" id="PF16453">
    <property type="entry name" value="IQ_SEC7_PH"/>
    <property type="match status" value="1"/>
</dbReference>
<reference evidence="7 8" key="2">
    <citation type="submission" date="2018-11" db="EMBL/GenBank/DDBJ databases">
        <authorList>
            <consortium name="Pathogen Informatics"/>
        </authorList>
    </citation>
    <scope>NUCLEOTIDE SEQUENCE [LARGE SCALE GENOMIC DNA]</scope>
    <source>
        <strain evidence="7">Dakar</strain>
        <strain evidence="8">Dakar, Senegal</strain>
    </source>
</reference>
<dbReference type="InterPro" id="IPR000904">
    <property type="entry name" value="Sec7_dom"/>
</dbReference>
<dbReference type="CDD" id="cd13318">
    <property type="entry name" value="PH_IQSEC"/>
    <property type="match status" value="1"/>
</dbReference>
<dbReference type="FunFam" id="1.10.1000.11:FF:000002">
    <property type="entry name" value="Cytohesin 1"/>
    <property type="match status" value="1"/>
</dbReference>
<dbReference type="Proteomes" id="UP000279833">
    <property type="component" value="Unassembled WGS sequence"/>
</dbReference>
<feature type="domain" description="SEC7" evidence="6">
    <location>
        <begin position="605"/>
        <end position="723"/>
    </location>
</feature>
<dbReference type="CDD" id="cd00171">
    <property type="entry name" value="Sec7"/>
    <property type="match status" value="1"/>
</dbReference>
<evidence type="ECO:0000259" key="6">
    <source>
        <dbReference type="PROSITE" id="PS50190"/>
    </source>
</evidence>